<dbReference type="PANTHER" id="PTHR10579">
    <property type="entry name" value="CALCIUM-ACTIVATED CHLORIDE CHANNEL REGULATOR"/>
    <property type="match status" value="1"/>
</dbReference>
<dbReference type="Pfam" id="PF00092">
    <property type="entry name" value="VWA"/>
    <property type="match status" value="1"/>
</dbReference>
<dbReference type="EMBL" id="EU016575">
    <property type="protein sequence ID" value="ABZ06425.1"/>
    <property type="molecule type" value="Genomic_DNA"/>
</dbReference>
<dbReference type="InterPro" id="IPR036465">
    <property type="entry name" value="vWFA_dom_sf"/>
</dbReference>
<organism evidence="2">
    <name type="scientific">uncultured marine microorganism HF4000_009L19</name>
    <dbReference type="NCBI Taxonomy" id="455516"/>
    <lineage>
        <taxon>unclassified sequences</taxon>
        <taxon>environmental samples</taxon>
    </lineage>
</organism>
<dbReference type="InterPro" id="IPR002035">
    <property type="entry name" value="VWF_A"/>
</dbReference>
<dbReference type="InterPro" id="IPR051266">
    <property type="entry name" value="CLCR"/>
</dbReference>
<dbReference type="CDD" id="cd00198">
    <property type="entry name" value="vWFA"/>
    <property type="match status" value="1"/>
</dbReference>
<sequence>MTGCGPAARGRHRLLAAVLGLASVWGFSVTGVGQTFRISVDAVAVDVLVTRNGRPVLGLTADDFTLLDNDVPQQIESVLLEDVPITLLLVLDTSGSVVGAPLAQLLMAAEAVAEALRPDDRVGLVTFSHNVRVVVEPPSLPASLPDALRRVRATGGTALYDATFAAFALRERTVGRTLMLVFSDGDDTTSWLDPRDVLNTAQRSDVVVYAVNLAGVAPDSWQERQGRRSARRWFATEPHLFRGQYLPVLAEETGGSVFVAQDTGRLRAAFARVVDEFRRRYLLTYAPTGVELSGWHELDVRVEGRGRDVQARRGYLR</sequence>
<feature type="domain" description="VWFA" evidence="1">
    <location>
        <begin position="86"/>
        <end position="273"/>
    </location>
</feature>
<dbReference type="SMART" id="SM00327">
    <property type="entry name" value="VWA"/>
    <property type="match status" value="1"/>
</dbReference>
<dbReference type="PROSITE" id="PS50234">
    <property type="entry name" value="VWFA"/>
    <property type="match status" value="1"/>
</dbReference>
<protein>
    <submittedName>
        <fullName evidence="2">Putative von Willebrand factor type A domain protein</fullName>
    </submittedName>
</protein>
<gene>
    <name evidence="2" type="ORF">ALOHA_HF4000009L19ctg1g22</name>
</gene>
<name>B3T1G6_9ZZZZ</name>
<dbReference type="PANTHER" id="PTHR10579:SF43">
    <property type="entry name" value="ZINC FINGER (C3HC4-TYPE RING FINGER) FAMILY PROTEIN"/>
    <property type="match status" value="1"/>
</dbReference>
<evidence type="ECO:0000259" key="1">
    <source>
        <dbReference type="PROSITE" id="PS50234"/>
    </source>
</evidence>
<dbReference type="InterPro" id="IPR017802">
    <property type="entry name" value="VWFA-rel_acidobac-type"/>
</dbReference>
<accession>B3T1G6</accession>
<evidence type="ECO:0000313" key="2">
    <source>
        <dbReference type="EMBL" id="ABZ06425.1"/>
    </source>
</evidence>
<dbReference type="Gene3D" id="3.40.50.410">
    <property type="entry name" value="von Willebrand factor, type A domain"/>
    <property type="match status" value="1"/>
</dbReference>
<dbReference type="AlphaFoldDB" id="B3T1G6"/>
<dbReference type="NCBIfam" id="TIGR03436">
    <property type="entry name" value="acidobact_VWFA"/>
    <property type="match status" value="1"/>
</dbReference>
<dbReference type="SUPFAM" id="SSF53300">
    <property type="entry name" value="vWA-like"/>
    <property type="match status" value="1"/>
</dbReference>
<reference evidence="2" key="1">
    <citation type="journal article" date="2008" name="ISME J.">
        <title>Genomic patterns of recombination, clonal divergence and environment in marine microbial populations.</title>
        <authorList>
            <person name="Konstantinidis K.T."/>
            <person name="Delong E.F."/>
        </authorList>
    </citation>
    <scope>NUCLEOTIDE SEQUENCE</scope>
</reference>
<proteinExistence type="predicted"/>